<evidence type="ECO:0000256" key="2">
    <source>
        <dbReference type="SAM" id="Phobius"/>
    </source>
</evidence>
<dbReference type="KEGG" id="schy:GVO57_04335"/>
<keyword evidence="2" id="KW-1133">Transmembrane helix</keyword>
<dbReference type="AlphaFoldDB" id="A0A7Z2S816"/>
<protein>
    <recommendedName>
        <fullName evidence="5">Inner membrane protein</fullName>
    </recommendedName>
</protein>
<reference evidence="3 4" key="1">
    <citation type="submission" date="2020-01" db="EMBL/GenBank/DDBJ databases">
        <title>Sphingomonas sp. C33 whole genome sequece.</title>
        <authorList>
            <person name="Park C."/>
        </authorList>
    </citation>
    <scope>NUCLEOTIDE SEQUENCE [LARGE SCALE GENOMIC DNA]</scope>
    <source>
        <strain evidence="3 4">C33</strain>
    </source>
</reference>
<evidence type="ECO:0000313" key="3">
    <source>
        <dbReference type="EMBL" id="QHL90207.1"/>
    </source>
</evidence>
<evidence type="ECO:0000256" key="1">
    <source>
        <dbReference type="SAM" id="MobiDB-lite"/>
    </source>
</evidence>
<feature type="transmembrane region" description="Helical" evidence="2">
    <location>
        <begin position="20"/>
        <end position="40"/>
    </location>
</feature>
<evidence type="ECO:0008006" key="5">
    <source>
        <dbReference type="Google" id="ProtNLM"/>
    </source>
</evidence>
<keyword evidence="4" id="KW-1185">Reference proteome</keyword>
<keyword evidence="2" id="KW-0812">Transmembrane</keyword>
<evidence type="ECO:0000313" key="4">
    <source>
        <dbReference type="Proteomes" id="UP000464468"/>
    </source>
</evidence>
<dbReference type="Proteomes" id="UP000464468">
    <property type="component" value="Chromosome"/>
</dbReference>
<sequence>MTNGFDSLDGGPRPVPRRSGAFLIGMVAFLGGLALAVWALSSWPALRDMLAIETGPPPGATAPVQVQPVAAPPASAAPALAPALAASLDGRVSEIELRIDRVAERANAAGANAARAEGLLIAFAARRAIDRGLGLGYIEAELRTRFGAAQPQAVALVIDAARQPVTLEDLQLGLDDLAPALTSGVDSEGWWTALRRELGGLIVIRKAGTPSTGPAERLRHARRLLAGGQVDKAMVEIIRLPGHNEAGNWLAAARRYVRTRQALDILETSAILQPRGPATPPPLLPEPTPAR</sequence>
<gene>
    <name evidence="3" type="ORF">GVO57_04335</name>
</gene>
<proteinExistence type="predicted"/>
<name>A0A7Z2S816_9SPHN</name>
<dbReference type="EMBL" id="CP047895">
    <property type="protein sequence ID" value="QHL90207.1"/>
    <property type="molecule type" value="Genomic_DNA"/>
</dbReference>
<feature type="compositionally biased region" description="Pro residues" evidence="1">
    <location>
        <begin position="277"/>
        <end position="291"/>
    </location>
</feature>
<accession>A0A7Z2S816</accession>
<keyword evidence="2" id="KW-0472">Membrane</keyword>
<organism evidence="3 4">
    <name type="scientific">Sphingomonas changnyeongensis</name>
    <dbReference type="NCBI Taxonomy" id="2698679"/>
    <lineage>
        <taxon>Bacteria</taxon>
        <taxon>Pseudomonadati</taxon>
        <taxon>Pseudomonadota</taxon>
        <taxon>Alphaproteobacteria</taxon>
        <taxon>Sphingomonadales</taxon>
        <taxon>Sphingomonadaceae</taxon>
        <taxon>Sphingomonas</taxon>
    </lineage>
</organism>
<feature type="region of interest" description="Disordered" evidence="1">
    <location>
        <begin position="271"/>
        <end position="291"/>
    </location>
</feature>
<dbReference type="RefSeq" id="WP_160592135.1">
    <property type="nucleotide sequence ID" value="NZ_CP047895.1"/>
</dbReference>